<gene>
    <name evidence="1" type="ORF">WOLCODRAFT_164972</name>
</gene>
<evidence type="ECO:0008006" key="3">
    <source>
        <dbReference type="Google" id="ProtNLM"/>
    </source>
</evidence>
<proteinExistence type="predicted"/>
<organism evidence="1 2">
    <name type="scientific">Wolfiporia cocos (strain MD-104)</name>
    <name type="common">Brown rot fungus</name>
    <dbReference type="NCBI Taxonomy" id="742152"/>
    <lineage>
        <taxon>Eukaryota</taxon>
        <taxon>Fungi</taxon>
        <taxon>Dikarya</taxon>
        <taxon>Basidiomycota</taxon>
        <taxon>Agaricomycotina</taxon>
        <taxon>Agaricomycetes</taxon>
        <taxon>Polyporales</taxon>
        <taxon>Phaeolaceae</taxon>
        <taxon>Wolfiporia</taxon>
    </lineage>
</organism>
<evidence type="ECO:0000313" key="1">
    <source>
        <dbReference type="EMBL" id="PCH44192.1"/>
    </source>
</evidence>
<dbReference type="Proteomes" id="UP000218811">
    <property type="component" value="Unassembled WGS sequence"/>
</dbReference>
<evidence type="ECO:0000313" key="2">
    <source>
        <dbReference type="Proteomes" id="UP000218811"/>
    </source>
</evidence>
<keyword evidence="2" id="KW-1185">Reference proteome</keyword>
<dbReference type="EMBL" id="KB468157">
    <property type="protein sequence ID" value="PCH44192.1"/>
    <property type="molecule type" value="Genomic_DNA"/>
</dbReference>
<protein>
    <recommendedName>
        <fullName evidence="3">F-box domain-containing protein</fullName>
    </recommendedName>
</protein>
<dbReference type="OrthoDB" id="2798260at2759"/>
<name>A0A2H3JPU7_WOLCO</name>
<sequence length="265" mass="30129">MEGQPTAPCITEDSAFDVEGRILRDIEWLPLAPPWEPQLSLLSLLSRRHRVLPQFSSETVASRVPIEIWYKILAQLRWEPEMLGITEEVCKGWYPISHRLKGRGVFKNFGSMEDVCLYARYIKTIPRSRRLARLIILRASIAEQGKESSLAHLGAFAAMFAGRQLPRLSGLSISGGEWIMGTIPHTVFLHLSAFHSTTRLSLSSIVLPSITVLLRLVCALDSLEKLSVRNLWLLDRRVPPASRRWAPSPNFKQLELWNWPDELVS</sequence>
<accession>A0A2H3JPU7</accession>
<dbReference type="AlphaFoldDB" id="A0A2H3JPU7"/>
<reference evidence="1 2" key="1">
    <citation type="journal article" date="2012" name="Science">
        <title>The Paleozoic origin of enzymatic lignin decomposition reconstructed from 31 fungal genomes.</title>
        <authorList>
            <person name="Floudas D."/>
            <person name="Binder M."/>
            <person name="Riley R."/>
            <person name="Barry K."/>
            <person name="Blanchette R.A."/>
            <person name="Henrissat B."/>
            <person name="Martinez A.T."/>
            <person name="Otillar R."/>
            <person name="Spatafora J.W."/>
            <person name="Yadav J.S."/>
            <person name="Aerts A."/>
            <person name="Benoit I."/>
            <person name="Boyd A."/>
            <person name="Carlson A."/>
            <person name="Copeland A."/>
            <person name="Coutinho P.M."/>
            <person name="de Vries R.P."/>
            <person name="Ferreira P."/>
            <person name="Findley K."/>
            <person name="Foster B."/>
            <person name="Gaskell J."/>
            <person name="Glotzer D."/>
            <person name="Gorecki P."/>
            <person name="Heitman J."/>
            <person name="Hesse C."/>
            <person name="Hori C."/>
            <person name="Igarashi K."/>
            <person name="Jurgens J.A."/>
            <person name="Kallen N."/>
            <person name="Kersten P."/>
            <person name="Kohler A."/>
            <person name="Kuees U."/>
            <person name="Kumar T.K.A."/>
            <person name="Kuo A."/>
            <person name="LaButti K."/>
            <person name="Larrondo L.F."/>
            <person name="Lindquist E."/>
            <person name="Ling A."/>
            <person name="Lombard V."/>
            <person name="Lucas S."/>
            <person name="Lundell T."/>
            <person name="Martin R."/>
            <person name="McLaughlin D.J."/>
            <person name="Morgenstern I."/>
            <person name="Morin E."/>
            <person name="Murat C."/>
            <person name="Nagy L.G."/>
            <person name="Nolan M."/>
            <person name="Ohm R.A."/>
            <person name="Patyshakuliyeva A."/>
            <person name="Rokas A."/>
            <person name="Ruiz-Duenas F.J."/>
            <person name="Sabat G."/>
            <person name="Salamov A."/>
            <person name="Samejima M."/>
            <person name="Schmutz J."/>
            <person name="Slot J.C."/>
            <person name="St John F."/>
            <person name="Stenlid J."/>
            <person name="Sun H."/>
            <person name="Sun S."/>
            <person name="Syed K."/>
            <person name="Tsang A."/>
            <person name="Wiebenga A."/>
            <person name="Young D."/>
            <person name="Pisabarro A."/>
            <person name="Eastwood D.C."/>
            <person name="Martin F."/>
            <person name="Cullen D."/>
            <person name="Grigoriev I.V."/>
            <person name="Hibbett D.S."/>
        </authorList>
    </citation>
    <scope>NUCLEOTIDE SEQUENCE [LARGE SCALE GENOMIC DNA]</scope>
    <source>
        <strain evidence="1 2">MD-104</strain>
    </source>
</reference>